<reference evidence="1 2" key="1">
    <citation type="submission" date="2015-02" db="EMBL/GenBank/DDBJ databases">
        <title>Pseudomonas helleri sp. nov. and Pseudomonas weihenstephanensis sp. nov., isolated from raw cows milk.</title>
        <authorList>
            <person name="von Neubeck M."/>
            <person name="Huptas C."/>
            <person name="Wenning M."/>
            <person name="Scherer S."/>
        </authorList>
    </citation>
    <scope>NUCLEOTIDE SEQUENCE [LARGE SCALE GENOMIC DNA]</scope>
    <source>
        <strain evidence="1 2">DSM 29166</strain>
    </source>
</reference>
<comment type="caution">
    <text evidence="1">The sequence shown here is derived from an EMBL/GenBank/DDBJ whole genome shotgun (WGS) entry which is preliminary data.</text>
</comment>
<gene>
    <name evidence="1" type="ORF">TU86_08170</name>
</gene>
<dbReference type="PATRIC" id="fig|1608994.3.peg.2250"/>
<name>A0A0J6IPQ2_9PSED</name>
<sequence length="166" mass="18667">MSEHIVLIPKTSHSHTLKGNFEWVFDEGNFRATANTFYLSDWSMGDKPQWVFSGSIGQVVTDNYVGFLFMIPYINNEPLDRSYQLSDGLYATYSYSIPPPPQYHTVRQHKADSATLKVKLDPSAGTVEATFEATFTIDSTEKKATGQFNLLRDDLASEPGHHTHTS</sequence>
<accession>A0A0J6IPQ2</accession>
<proteinExistence type="predicted"/>
<protein>
    <submittedName>
        <fullName evidence="1">Uncharacterized protein</fullName>
    </submittedName>
</protein>
<evidence type="ECO:0000313" key="2">
    <source>
        <dbReference type="Proteomes" id="UP000036325"/>
    </source>
</evidence>
<evidence type="ECO:0000313" key="1">
    <source>
        <dbReference type="EMBL" id="KMN13977.1"/>
    </source>
</evidence>
<dbReference type="EMBL" id="JYLF01000003">
    <property type="protein sequence ID" value="KMN13977.1"/>
    <property type="molecule type" value="Genomic_DNA"/>
</dbReference>
<dbReference type="RefSeq" id="WP_048363799.1">
    <property type="nucleotide sequence ID" value="NZ_JYLF01000003.1"/>
</dbReference>
<organism evidence="1 2">
    <name type="scientific">Pseudomonas weihenstephanensis</name>
    <dbReference type="NCBI Taxonomy" id="1608994"/>
    <lineage>
        <taxon>Bacteria</taxon>
        <taxon>Pseudomonadati</taxon>
        <taxon>Pseudomonadota</taxon>
        <taxon>Gammaproteobacteria</taxon>
        <taxon>Pseudomonadales</taxon>
        <taxon>Pseudomonadaceae</taxon>
        <taxon>Pseudomonas</taxon>
    </lineage>
</organism>
<dbReference type="Proteomes" id="UP000036325">
    <property type="component" value="Unassembled WGS sequence"/>
</dbReference>
<dbReference type="OrthoDB" id="6973673at2"/>
<dbReference type="AlphaFoldDB" id="A0A0J6IPQ2"/>